<dbReference type="PANTHER" id="PTHR44757">
    <property type="entry name" value="DIGUANYLATE CYCLASE DGCP"/>
    <property type="match status" value="1"/>
</dbReference>
<protein>
    <submittedName>
        <fullName evidence="4">EAL domain-containing protein</fullName>
    </submittedName>
</protein>
<evidence type="ECO:0000259" key="2">
    <source>
        <dbReference type="PROSITE" id="PS50883"/>
    </source>
</evidence>
<dbReference type="EMBL" id="JALBUU010000028">
    <property type="protein sequence ID" value="MCI0755185.1"/>
    <property type="molecule type" value="Genomic_DNA"/>
</dbReference>
<dbReference type="SUPFAM" id="SSF55785">
    <property type="entry name" value="PYP-like sensor domain (PAS domain)"/>
    <property type="match status" value="2"/>
</dbReference>
<dbReference type="NCBIfam" id="TIGR00254">
    <property type="entry name" value="GGDEF"/>
    <property type="match status" value="1"/>
</dbReference>
<dbReference type="InterPro" id="IPR000160">
    <property type="entry name" value="GGDEF_dom"/>
</dbReference>
<dbReference type="CDD" id="cd00130">
    <property type="entry name" value="PAS"/>
    <property type="match status" value="2"/>
</dbReference>
<dbReference type="InterPro" id="IPR043128">
    <property type="entry name" value="Rev_trsase/Diguanyl_cyclase"/>
</dbReference>
<gene>
    <name evidence="4" type="ORF">MON41_15810</name>
</gene>
<dbReference type="InterPro" id="IPR000014">
    <property type="entry name" value="PAS"/>
</dbReference>
<dbReference type="RefSeq" id="WP_120008708.1">
    <property type="nucleotide sequence ID" value="NZ_JALBUU010000028.1"/>
</dbReference>
<dbReference type="InterPro" id="IPR035965">
    <property type="entry name" value="PAS-like_dom_sf"/>
</dbReference>
<feature type="domain" description="PAC" evidence="1">
    <location>
        <begin position="222"/>
        <end position="274"/>
    </location>
</feature>
<dbReference type="Pfam" id="PF00990">
    <property type="entry name" value="GGDEF"/>
    <property type="match status" value="1"/>
</dbReference>
<dbReference type="InterPro" id="IPR001610">
    <property type="entry name" value="PAC"/>
</dbReference>
<dbReference type="Gene3D" id="3.30.450.20">
    <property type="entry name" value="PAS domain"/>
    <property type="match status" value="2"/>
</dbReference>
<comment type="caution">
    <text evidence="4">The sequence shown here is derived from an EMBL/GenBank/DDBJ whole genome shotgun (WGS) entry which is preliminary data.</text>
</comment>
<dbReference type="PROSITE" id="PS50887">
    <property type="entry name" value="GGDEF"/>
    <property type="match status" value="1"/>
</dbReference>
<feature type="domain" description="GGDEF" evidence="3">
    <location>
        <begin position="305"/>
        <end position="438"/>
    </location>
</feature>
<dbReference type="PANTHER" id="PTHR44757:SF2">
    <property type="entry name" value="BIOFILM ARCHITECTURE MAINTENANCE PROTEIN MBAA"/>
    <property type="match status" value="1"/>
</dbReference>
<organism evidence="4 5">
    <name type="scientific">Teichococcus vastitatis</name>
    <dbReference type="NCBI Taxonomy" id="2307076"/>
    <lineage>
        <taxon>Bacteria</taxon>
        <taxon>Pseudomonadati</taxon>
        <taxon>Pseudomonadota</taxon>
        <taxon>Alphaproteobacteria</taxon>
        <taxon>Acetobacterales</taxon>
        <taxon>Roseomonadaceae</taxon>
        <taxon>Roseomonas</taxon>
    </lineage>
</organism>
<dbReference type="CDD" id="cd01948">
    <property type="entry name" value="EAL"/>
    <property type="match status" value="1"/>
</dbReference>
<evidence type="ECO:0000313" key="5">
    <source>
        <dbReference type="Proteomes" id="UP001201985"/>
    </source>
</evidence>
<keyword evidence="5" id="KW-1185">Reference proteome</keyword>
<sequence length="703" mass="77894">MSATPCSRSRPDDAPAEGAAFDSLLNSDTAGFAEVDLGTGRFLRVNSRFCAMTGRSAAELLDGRGPSHVVHPADRAADRALWREGASSGRFREAEKRYLHPDGTVVWARLSVAVLVRWADGRPRRCVAIVQDVTAAHRTLERLHASESLLRLTMDVGRIGSFRHDFTTDQVQCCAGTRALYGLPQGEEPVSAADWFAAVLVEDRHRLREQSQAAIGARAEGVTLDYRIHRPDGQLRHLEARLRFGYDGRDHVTHATGAIIDVTEQREAEARIAHIAHHDALTGLPNRTLFRARLEQQVARARRGEGFAVLCLDLDRFKEVNDTLGHSLGDALLHAVATRLRAELRDVDTVARLGGDEFAIIQSQVSQPGEATRLARRLIEVLTQPFELQGHQVVVGTSLGISLAPEDGLEADTLLKNGDMALYRAKADGRGRLCFFEPEMDAKMQARRRLEMDLRRALVAREFELFFQPIVEVRSRRVTGLEALLRWNHPERGLVPPDSFIPLTEEIGLILPLGEWVLEEACAQAARWAGDTTIAVNLSPVQFSSRGLVDTVERALRESGLDPRRLELEITETVMLRDTEATLSTLHRLKALGVRIAMDDFGTGYSSLSYLQRFPFDKVKIDRCFTRDLGQTQQSGAIIRAVAGMCQGLDMRTTAEGVETEEQFRALAQKGCIEAQGYLFSHPRPAVEIPAMLARLSQFACAS</sequence>
<dbReference type="InterPro" id="IPR001633">
    <property type="entry name" value="EAL_dom"/>
</dbReference>
<dbReference type="Pfam" id="PF00563">
    <property type="entry name" value="EAL"/>
    <property type="match status" value="1"/>
</dbReference>
<dbReference type="InterPro" id="IPR029787">
    <property type="entry name" value="Nucleotide_cyclase"/>
</dbReference>
<proteinExistence type="predicted"/>
<dbReference type="SUPFAM" id="SSF55073">
    <property type="entry name" value="Nucleotide cyclase"/>
    <property type="match status" value="1"/>
</dbReference>
<evidence type="ECO:0000313" key="4">
    <source>
        <dbReference type="EMBL" id="MCI0755185.1"/>
    </source>
</evidence>
<accession>A0ABS9W8E4</accession>
<dbReference type="InterPro" id="IPR052155">
    <property type="entry name" value="Biofilm_reg_signaling"/>
</dbReference>
<dbReference type="Gene3D" id="2.10.70.100">
    <property type="match status" value="1"/>
</dbReference>
<dbReference type="SMART" id="SM00052">
    <property type="entry name" value="EAL"/>
    <property type="match status" value="1"/>
</dbReference>
<feature type="domain" description="EAL" evidence="2">
    <location>
        <begin position="447"/>
        <end position="697"/>
    </location>
</feature>
<dbReference type="InterPro" id="IPR000700">
    <property type="entry name" value="PAS-assoc_C"/>
</dbReference>
<evidence type="ECO:0000259" key="1">
    <source>
        <dbReference type="PROSITE" id="PS50113"/>
    </source>
</evidence>
<dbReference type="PROSITE" id="PS50883">
    <property type="entry name" value="EAL"/>
    <property type="match status" value="1"/>
</dbReference>
<dbReference type="InterPro" id="IPR035919">
    <property type="entry name" value="EAL_sf"/>
</dbReference>
<dbReference type="InterPro" id="IPR013655">
    <property type="entry name" value="PAS_fold_3"/>
</dbReference>
<dbReference type="SMART" id="SM00091">
    <property type="entry name" value="PAS"/>
    <property type="match status" value="2"/>
</dbReference>
<name>A0ABS9W8E4_9PROT</name>
<evidence type="ECO:0000259" key="3">
    <source>
        <dbReference type="PROSITE" id="PS50887"/>
    </source>
</evidence>
<feature type="domain" description="PAC" evidence="1">
    <location>
        <begin position="92"/>
        <end position="145"/>
    </location>
</feature>
<reference evidence="4 5" key="1">
    <citation type="submission" date="2022-03" db="EMBL/GenBank/DDBJ databases">
        <title>Complete genome analysis of Roseomonas KG 17.1 : a prolific producer of plant growth promoters.</title>
        <authorList>
            <person name="Saadouli I."/>
            <person name="Najjari A."/>
            <person name="Mosbah A."/>
            <person name="Ouzari H.I."/>
        </authorList>
    </citation>
    <scope>NUCLEOTIDE SEQUENCE [LARGE SCALE GENOMIC DNA]</scope>
    <source>
        <strain evidence="4 5">KG17-1</strain>
    </source>
</reference>
<dbReference type="SMART" id="SM00267">
    <property type="entry name" value="GGDEF"/>
    <property type="match status" value="1"/>
</dbReference>
<dbReference type="Gene3D" id="3.20.20.450">
    <property type="entry name" value="EAL domain"/>
    <property type="match status" value="1"/>
</dbReference>
<dbReference type="SMART" id="SM00086">
    <property type="entry name" value="PAC"/>
    <property type="match status" value="2"/>
</dbReference>
<dbReference type="Gene3D" id="3.30.70.270">
    <property type="match status" value="1"/>
</dbReference>
<dbReference type="SUPFAM" id="SSF141868">
    <property type="entry name" value="EAL domain-like"/>
    <property type="match status" value="1"/>
</dbReference>
<dbReference type="PROSITE" id="PS50113">
    <property type="entry name" value="PAC"/>
    <property type="match status" value="2"/>
</dbReference>
<dbReference type="CDD" id="cd01949">
    <property type="entry name" value="GGDEF"/>
    <property type="match status" value="1"/>
</dbReference>
<dbReference type="NCBIfam" id="TIGR00229">
    <property type="entry name" value="sensory_box"/>
    <property type="match status" value="1"/>
</dbReference>
<dbReference type="Proteomes" id="UP001201985">
    <property type="component" value="Unassembled WGS sequence"/>
</dbReference>
<dbReference type="Pfam" id="PF08447">
    <property type="entry name" value="PAS_3"/>
    <property type="match status" value="2"/>
</dbReference>